<keyword evidence="6" id="KW-0808">Transferase</keyword>
<evidence type="ECO:0000256" key="2">
    <source>
        <dbReference type="ARBA" id="ARBA00037999"/>
    </source>
</evidence>
<protein>
    <submittedName>
        <fullName evidence="6">Aminotransferase class I/II-fold pyridoxal phosphate-dependent enzyme</fullName>
    </submittedName>
</protein>
<sequence>MWLTAASVVIADRRLKRNDAGRSPLCLFTARNRGRRGRTRGDTPCEPGTVGVGSFGIGVIRPRSPIYARRVSELPRFPEPLHVGRPNIGDRKRLQERIDTALDRRWLSNGPLVLELEETVAALAGTAHCVATCNGTVALQLAARACGVEPGTEVIVPAFTWVATPHALSWIGVTPVFCDVDEETANLSPALVKELIGPATGGILGVHVFGRPCAVDELTDIAAAAGLPLMFDAAHGLGSTYHGRPVGGFGSVEVFSFHATKFINSFEGGALVTDDPGIAARARAMRNFGIGEDGLVQSHGTNAKMGEASAAMGLTSLENMDALMAYNSLNHDRYERGLEGLPGVSVRRQAPGERANHQYVVVEIDETAAGIHRDGVHEILERHNVRSRRYFHPGCHRHEPYRSRPEVHAPLPLPHTEGLSERVLSLPTGSVIGAEEISGVCDIIRWAVGPTRTGM</sequence>
<feature type="active site" description="Proton acceptor" evidence="3">
    <location>
        <position position="261"/>
    </location>
</feature>
<evidence type="ECO:0000256" key="3">
    <source>
        <dbReference type="PIRSR" id="PIRSR000390-1"/>
    </source>
</evidence>
<dbReference type="GO" id="GO:0008483">
    <property type="term" value="F:transaminase activity"/>
    <property type="evidence" value="ECO:0007669"/>
    <property type="project" value="UniProtKB-KW"/>
</dbReference>
<keyword evidence="1 4" id="KW-0663">Pyridoxal phosphate</keyword>
<proteinExistence type="inferred from homology"/>
<feature type="modified residue" description="N6-(pyridoxal phosphate)lysine" evidence="4">
    <location>
        <position position="261"/>
    </location>
</feature>
<organism evidence="6 7">
    <name type="scientific">Streptomyces apricus</name>
    <dbReference type="NCBI Taxonomy" id="1828112"/>
    <lineage>
        <taxon>Bacteria</taxon>
        <taxon>Bacillati</taxon>
        <taxon>Actinomycetota</taxon>
        <taxon>Actinomycetes</taxon>
        <taxon>Kitasatosporales</taxon>
        <taxon>Streptomycetaceae</taxon>
        <taxon>Streptomyces</taxon>
    </lineage>
</organism>
<dbReference type="AlphaFoldDB" id="A0A5B0BD76"/>
<dbReference type="EMBL" id="VDFC01000036">
    <property type="protein sequence ID" value="KAA0939262.1"/>
    <property type="molecule type" value="Genomic_DNA"/>
</dbReference>
<dbReference type="Pfam" id="PF01041">
    <property type="entry name" value="DegT_DnrJ_EryC1"/>
    <property type="match status" value="1"/>
</dbReference>
<dbReference type="InterPro" id="IPR000653">
    <property type="entry name" value="DegT/StrS_aminotransferase"/>
</dbReference>
<name>A0A5B0BD76_9ACTN</name>
<dbReference type="Gene3D" id="3.40.640.10">
    <property type="entry name" value="Type I PLP-dependent aspartate aminotransferase-like (Major domain)"/>
    <property type="match status" value="1"/>
</dbReference>
<dbReference type="GO" id="GO:0000271">
    <property type="term" value="P:polysaccharide biosynthetic process"/>
    <property type="evidence" value="ECO:0007669"/>
    <property type="project" value="TreeGrafter"/>
</dbReference>
<accession>A0A5B0BD76</accession>
<gene>
    <name evidence="6" type="ORF">FGF04_12465</name>
</gene>
<dbReference type="InterPro" id="IPR015422">
    <property type="entry name" value="PyrdxlP-dep_Trfase_small"/>
</dbReference>
<evidence type="ECO:0000256" key="5">
    <source>
        <dbReference type="RuleBase" id="RU004508"/>
    </source>
</evidence>
<dbReference type="SUPFAM" id="SSF53383">
    <property type="entry name" value="PLP-dependent transferases"/>
    <property type="match status" value="1"/>
</dbReference>
<keyword evidence="7" id="KW-1185">Reference proteome</keyword>
<dbReference type="OrthoDB" id="9804264at2"/>
<dbReference type="PANTHER" id="PTHR30244:SF9">
    <property type="entry name" value="PROTEIN RV3402C"/>
    <property type="match status" value="1"/>
</dbReference>
<dbReference type="PANTHER" id="PTHR30244">
    <property type="entry name" value="TRANSAMINASE"/>
    <property type="match status" value="1"/>
</dbReference>
<evidence type="ECO:0000313" key="7">
    <source>
        <dbReference type="Proteomes" id="UP000324965"/>
    </source>
</evidence>
<evidence type="ECO:0000256" key="4">
    <source>
        <dbReference type="PIRSR" id="PIRSR000390-2"/>
    </source>
</evidence>
<dbReference type="InterPro" id="IPR015424">
    <property type="entry name" value="PyrdxlP-dep_Trfase"/>
</dbReference>
<dbReference type="CDD" id="cd00616">
    <property type="entry name" value="AHBA_syn"/>
    <property type="match status" value="1"/>
</dbReference>
<dbReference type="Gene3D" id="3.90.1150.10">
    <property type="entry name" value="Aspartate Aminotransferase, domain 1"/>
    <property type="match status" value="1"/>
</dbReference>
<keyword evidence="6" id="KW-0032">Aminotransferase</keyword>
<comment type="similarity">
    <text evidence="2 5">Belongs to the DegT/DnrJ/EryC1 family.</text>
</comment>
<dbReference type="InterPro" id="IPR015421">
    <property type="entry name" value="PyrdxlP-dep_Trfase_major"/>
</dbReference>
<dbReference type="GO" id="GO:0030170">
    <property type="term" value="F:pyridoxal phosphate binding"/>
    <property type="evidence" value="ECO:0007669"/>
    <property type="project" value="TreeGrafter"/>
</dbReference>
<comment type="caution">
    <text evidence="6">The sequence shown here is derived from an EMBL/GenBank/DDBJ whole genome shotgun (WGS) entry which is preliminary data.</text>
</comment>
<evidence type="ECO:0000313" key="6">
    <source>
        <dbReference type="EMBL" id="KAA0939262.1"/>
    </source>
</evidence>
<evidence type="ECO:0000256" key="1">
    <source>
        <dbReference type="ARBA" id="ARBA00022898"/>
    </source>
</evidence>
<dbReference type="PIRSF" id="PIRSF000390">
    <property type="entry name" value="PLP_StrS"/>
    <property type="match status" value="1"/>
</dbReference>
<dbReference type="Proteomes" id="UP000324965">
    <property type="component" value="Unassembled WGS sequence"/>
</dbReference>
<reference evidence="6 7" key="1">
    <citation type="submission" date="2019-05" db="EMBL/GenBank/DDBJ databases">
        <authorList>
            <person name="Hariharan J."/>
            <person name="Choudoir M.J."/>
            <person name="Diebold P."/>
            <person name="Panke-Buisse K."/>
            <person name="Buckley D.H."/>
        </authorList>
    </citation>
    <scope>NUCLEOTIDE SEQUENCE [LARGE SCALE GENOMIC DNA]</scope>
    <source>
        <strain evidence="6 7">SUN51</strain>
    </source>
</reference>